<protein>
    <submittedName>
        <fullName evidence="2">Uncharacterized protein DUF1490</fullName>
    </submittedName>
</protein>
<organism evidence="2 3">
    <name type="scientific">Pseudonocardia sediminis</name>
    <dbReference type="NCBI Taxonomy" id="1397368"/>
    <lineage>
        <taxon>Bacteria</taxon>
        <taxon>Bacillati</taxon>
        <taxon>Actinomycetota</taxon>
        <taxon>Actinomycetes</taxon>
        <taxon>Pseudonocardiales</taxon>
        <taxon>Pseudonocardiaceae</taxon>
        <taxon>Pseudonocardia</taxon>
    </lineage>
</organism>
<evidence type="ECO:0000256" key="1">
    <source>
        <dbReference type="SAM" id="MobiDB-lite"/>
    </source>
</evidence>
<dbReference type="AlphaFoldDB" id="A0A4Q7UYI6"/>
<feature type="region of interest" description="Disordered" evidence="1">
    <location>
        <begin position="73"/>
        <end position="93"/>
    </location>
</feature>
<proteinExistence type="predicted"/>
<keyword evidence="3" id="KW-1185">Reference proteome</keyword>
<name>A0A4Q7UYI6_PSEST</name>
<sequence>MVGALAGKAAGLVVSGLAGAVAYDGVKRVAQSGAVRSAAVTVTSWGLLGARAAETGAERARLATADIVSEARGRIGEQAPAPGAASTGHGHEH</sequence>
<gene>
    <name evidence="2" type="ORF">EV383_3027</name>
</gene>
<evidence type="ECO:0000313" key="2">
    <source>
        <dbReference type="EMBL" id="RZT86138.1"/>
    </source>
</evidence>
<comment type="caution">
    <text evidence="2">The sequence shown here is derived from an EMBL/GenBank/DDBJ whole genome shotgun (WGS) entry which is preliminary data.</text>
</comment>
<dbReference type="EMBL" id="SHKL01000001">
    <property type="protein sequence ID" value="RZT86138.1"/>
    <property type="molecule type" value="Genomic_DNA"/>
</dbReference>
<dbReference type="Proteomes" id="UP000291591">
    <property type="component" value="Unassembled WGS sequence"/>
</dbReference>
<evidence type="ECO:0000313" key="3">
    <source>
        <dbReference type="Proteomes" id="UP000291591"/>
    </source>
</evidence>
<accession>A0A4Q7UYI6</accession>
<reference evidence="2 3" key="1">
    <citation type="submission" date="2019-02" db="EMBL/GenBank/DDBJ databases">
        <title>Sequencing the genomes of 1000 actinobacteria strains.</title>
        <authorList>
            <person name="Klenk H.-P."/>
        </authorList>
    </citation>
    <scope>NUCLEOTIDE SEQUENCE [LARGE SCALE GENOMIC DNA]</scope>
    <source>
        <strain evidence="2 3">DSM 45779</strain>
    </source>
</reference>
<dbReference type="RefSeq" id="WP_242623109.1">
    <property type="nucleotide sequence ID" value="NZ_SHKL01000001.1"/>
</dbReference>
<dbReference type="Pfam" id="PF07371">
    <property type="entry name" value="DUF1490"/>
    <property type="match status" value="1"/>
</dbReference>
<dbReference type="InterPro" id="IPR009963">
    <property type="entry name" value="DUF1490"/>
</dbReference>